<dbReference type="EMBL" id="KV428198">
    <property type="protein sequence ID" value="KZT34124.1"/>
    <property type="molecule type" value="Genomic_DNA"/>
</dbReference>
<dbReference type="Pfam" id="PF00400">
    <property type="entry name" value="WD40"/>
    <property type="match status" value="3"/>
</dbReference>
<accession>A0A165ZAZ4</accession>
<evidence type="ECO:0000313" key="5">
    <source>
        <dbReference type="Proteomes" id="UP000076798"/>
    </source>
</evidence>
<reference evidence="4 5" key="1">
    <citation type="journal article" date="2016" name="Mol. Biol. Evol.">
        <title>Comparative Genomics of Early-Diverging Mushroom-Forming Fungi Provides Insights into the Origins of Lignocellulose Decay Capabilities.</title>
        <authorList>
            <person name="Nagy L.G."/>
            <person name="Riley R."/>
            <person name="Tritt A."/>
            <person name="Adam C."/>
            <person name="Daum C."/>
            <person name="Floudas D."/>
            <person name="Sun H."/>
            <person name="Yadav J.S."/>
            <person name="Pangilinan J."/>
            <person name="Larsson K.H."/>
            <person name="Matsuura K."/>
            <person name="Barry K."/>
            <person name="Labutti K."/>
            <person name="Kuo R."/>
            <person name="Ohm R.A."/>
            <person name="Bhattacharya S.S."/>
            <person name="Shirouzu T."/>
            <person name="Yoshinaga Y."/>
            <person name="Martin F.M."/>
            <person name="Grigoriev I.V."/>
            <person name="Hibbett D.S."/>
        </authorList>
    </citation>
    <scope>NUCLEOTIDE SEQUENCE [LARGE SCALE GENOMIC DNA]</scope>
    <source>
        <strain evidence="4 5">HHB10207 ss-3</strain>
    </source>
</reference>
<feature type="repeat" description="WD" evidence="3">
    <location>
        <begin position="198"/>
        <end position="239"/>
    </location>
</feature>
<dbReference type="InterPro" id="IPR019775">
    <property type="entry name" value="WD40_repeat_CS"/>
</dbReference>
<dbReference type="PROSITE" id="PS50082">
    <property type="entry name" value="WD_REPEATS_2"/>
    <property type="match status" value="1"/>
</dbReference>
<dbReference type="SUPFAM" id="SSF50978">
    <property type="entry name" value="WD40 repeat-like"/>
    <property type="match status" value="1"/>
</dbReference>
<organism evidence="4 5">
    <name type="scientific">Sistotremastrum suecicum HHB10207 ss-3</name>
    <dbReference type="NCBI Taxonomy" id="1314776"/>
    <lineage>
        <taxon>Eukaryota</taxon>
        <taxon>Fungi</taxon>
        <taxon>Dikarya</taxon>
        <taxon>Basidiomycota</taxon>
        <taxon>Agaricomycotina</taxon>
        <taxon>Agaricomycetes</taxon>
        <taxon>Sistotremastrales</taxon>
        <taxon>Sistotremastraceae</taxon>
        <taxon>Sistotremastrum</taxon>
    </lineage>
</organism>
<name>A0A165ZAZ4_9AGAM</name>
<dbReference type="PANTHER" id="PTHR19879:SF9">
    <property type="entry name" value="TRANSCRIPTION INITIATION FACTOR TFIID SUBUNIT 5"/>
    <property type="match status" value="1"/>
</dbReference>
<protein>
    <submittedName>
        <fullName evidence="4">WD40 repeat-like protein</fullName>
    </submittedName>
</protein>
<evidence type="ECO:0000256" key="1">
    <source>
        <dbReference type="ARBA" id="ARBA00022574"/>
    </source>
</evidence>
<dbReference type="InterPro" id="IPR001680">
    <property type="entry name" value="WD40_rpt"/>
</dbReference>
<evidence type="ECO:0000256" key="3">
    <source>
        <dbReference type="PROSITE-ProRule" id="PRU00221"/>
    </source>
</evidence>
<dbReference type="OrthoDB" id="10257301at2759"/>
<dbReference type="PROSITE" id="PS50294">
    <property type="entry name" value="WD_REPEATS_REGION"/>
    <property type="match status" value="1"/>
</dbReference>
<keyword evidence="2" id="KW-0677">Repeat</keyword>
<dbReference type="SMART" id="SM00320">
    <property type="entry name" value="WD40"/>
    <property type="match status" value="3"/>
</dbReference>
<evidence type="ECO:0000313" key="4">
    <source>
        <dbReference type="EMBL" id="KZT34124.1"/>
    </source>
</evidence>
<dbReference type="InterPro" id="IPR015943">
    <property type="entry name" value="WD40/YVTN_repeat-like_dom_sf"/>
</dbReference>
<proteinExistence type="predicted"/>
<keyword evidence="1 3" id="KW-0853">WD repeat</keyword>
<dbReference type="STRING" id="1314776.A0A165ZAZ4"/>
<gene>
    <name evidence="4" type="ORF">SISSUDRAFT_1053280</name>
</gene>
<dbReference type="AlphaFoldDB" id="A0A165ZAZ4"/>
<dbReference type="Gene3D" id="2.130.10.10">
    <property type="entry name" value="YVTN repeat-like/Quinoprotein amine dehydrogenase"/>
    <property type="match status" value="1"/>
</dbReference>
<dbReference type="PROSITE" id="PS00678">
    <property type="entry name" value="WD_REPEATS_1"/>
    <property type="match status" value="1"/>
</dbReference>
<dbReference type="Proteomes" id="UP000076798">
    <property type="component" value="Unassembled WGS sequence"/>
</dbReference>
<dbReference type="PANTHER" id="PTHR19879">
    <property type="entry name" value="TRANSCRIPTION INITIATION FACTOR TFIID"/>
    <property type="match status" value="1"/>
</dbReference>
<evidence type="ECO:0000256" key="2">
    <source>
        <dbReference type="ARBA" id="ARBA00022737"/>
    </source>
</evidence>
<dbReference type="InterPro" id="IPR036322">
    <property type="entry name" value="WD40_repeat_dom_sf"/>
</dbReference>
<keyword evidence="5" id="KW-1185">Reference proteome</keyword>
<sequence length="290" mass="31416">MSTLAIPLVTVQHDFQSVINDVKDSLGVTRDKFWVSCYRKGERSVHGSVDVVRTSEGVEFVGNDGVTIEQRNDNNFVVGCQELGIRDALLRVPRSSIRPDAHKKITAIAVSPDTRQLSTGHEDGSITLHQIPPSANANDHHRTTKAIHVASISSLKFFPSSSVLLSSSSDFSLSILSADLSSSPPSSTSAPLTRVRHLKAHRRPITSSIIFGRGRTIASGSLDGSIRLWDLSQGVQTRMIGSTSYSILGTSNDAPKFQLRRDASFGGKVQNLWHGHCAGRTPTILAQILD</sequence>